<evidence type="ECO:0000256" key="8">
    <source>
        <dbReference type="ARBA" id="ARBA00023306"/>
    </source>
</evidence>
<feature type="active site" evidence="9">
    <location>
        <position position="203"/>
    </location>
</feature>
<dbReference type="InterPro" id="IPR011010">
    <property type="entry name" value="DNA_brk_join_enz"/>
</dbReference>
<dbReference type="Gene3D" id="1.10.150.130">
    <property type="match status" value="1"/>
</dbReference>
<dbReference type="InterPro" id="IPR023009">
    <property type="entry name" value="Tyrosine_recombinase_XerC/XerD"/>
</dbReference>
<evidence type="ECO:0000259" key="10">
    <source>
        <dbReference type="PROSITE" id="PS51898"/>
    </source>
</evidence>
<dbReference type="GO" id="GO:0051301">
    <property type="term" value="P:cell division"/>
    <property type="evidence" value="ECO:0007669"/>
    <property type="project" value="UniProtKB-KW"/>
</dbReference>
<name>A0A917C6N2_9PROT</name>
<sequence length="325" mass="36034">MATNADSLNRIQFDCEPALKEAIAVWRRWLESERRASKHTLDAYLRDLSAFFIFSQNLLGYPAGVEDLRSFSAADFRGFLADRTEAGIARSSINRQMSTLRNFFKFLNQQGILENPALAAVRTPKQKQAVPKALSQQEAVVSLDAIAQLSQGDWHDKRGLSWVAKRDAAVLTLLYGCGLRIGEALSLKRKEAPNTDVMRITGKGNKERMVPVLPLVIAAVNAYLEDCPFDLKQNGPLFVGARGKALDPGVIQRQIRKLRPLLNLPETATPHALRHSFATHLLAGGGDLRTIQELLGHASLSTTQRYTAVDEVKLNAEYKKAHPRA</sequence>
<gene>
    <name evidence="9 12" type="primary">xerC</name>
    <name evidence="12" type="ORF">GCM10011332_28280</name>
</gene>
<dbReference type="HAMAP" id="MF_01808">
    <property type="entry name" value="Recomb_XerC_XerD"/>
    <property type="match status" value="1"/>
</dbReference>
<feature type="active site" description="O-(3'-phospho-DNA)-tyrosine intermediate" evidence="9">
    <location>
        <position position="306"/>
    </location>
</feature>
<comment type="subcellular location">
    <subcellularLocation>
        <location evidence="1 9">Cytoplasm</location>
    </subcellularLocation>
</comment>
<dbReference type="InterPro" id="IPR010998">
    <property type="entry name" value="Integrase_recombinase_N"/>
</dbReference>
<comment type="function">
    <text evidence="9">Site-specific tyrosine recombinase, which acts by catalyzing the cutting and rejoining of the recombining DNA molecules. The XerC-XerD complex is essential to convert dimers of the bacterial chromosome into monomers to permit their segregation at cell division. It also contributes to the segregational stability of plasmids.</text>
</comment>
<dbReference type="Proteomes" id="UP000632498">
    <property type="component" value="Unassembled WGS sequence"/>
</dbReference>
<dbReference type="InterPro" id="IPR050090">
    <property type="entry name" value="Tyrosine_recombinase_XerCD"/>
</dbReference>
<evidence type="ECO:0000256" key="5">
    <source>
        <dbReference type="ARBA" id="ARBA00022908"/>
    </source>
</evidence>
<keyword evidence="3 9" id="KW-0132">Cell division</keyword>
<feature type="active site" evidence="9">
    <location>
        <position position="180"/>
    </location>
</feature>
<keyword evidence="13" id="KW-1185">Reference proteome</keyword>
<feature type="domain" description="Core-binding (CB)" evidence="11">
    <location>
        <begin position="17"/>
        <end position="108"/>
    </location>
</feature>
<evidence type="ECO:0000313" key="13">
    <source>
        <dbReference type="Proteomes" id="UP000632498"/>
    </source>
</evidence>
<keyword evidence="2 9" id="KW-0963">Cytoplasm</keyword>
<dbReference type="GO" id="GO:0005737">
    <property type="term" value="C:cytoplasm"/>
    <property type="evidence" value="ECO:0007669"/>
    <property type="project" value="UniProtKB-SubCell"/>
</dbReference>
<dbReference type="InterPro" id="IPR004107">
    <property type="entry name" value="Integrase_SAM-like_N"/>
</dbReference>
<feature type="domain" description="Tyr recombinase" evidence="10">
    <location>
        <begin position="129"/>
        <end position="319"/>
    </location>
</feature>
<reference evidence="12" key="1">
    <citation type="journal article" date="2014" name="Int. J. Syst. Evol. Microbiol.">
        <title>Complete genome sequence of Corynebacterium casei LMG S-19264T (=DSM 44701T), isolated from a smear-ripened cheese.</title>
        <authorList>
            <consortium name="US DOE Joint Genome Institute (JGI-PGF)"/>
            <person name="Walter F."/>
            <person name="Albersmeier A."/>
            <person name="Kalinowski J."/>
            <person name="Ruckert C."/>
        </authorList>
    </citation>
    <scope>NUCLEOTIDE SEQUENCE</scope>
    <source>
        <strain evidence="12">CGMCC 1.15254</strain>
    </source>
</reference>
<evidence type="ECO:0000256" key="2">
    <source>
        <dbReference type="ARBA" id="ARBA00022490"/>
    </source>
</evidence>
<keyword evidence="6 9" id="KW-0238">DNA-binding</keyword>
<evidence type="ECO:0000256" key="7">
    <source>
        <dbReference type="ARBA" id="ARBA00023172"/>
    </source>
</evidence>
<dbReference type="Gene3D" id="1.10.443.10">
    <property type="entry name" value="Intergrase catalytic core"/>
    <property type="match status" value="1"/>
</dbReference>
<comment type="similarity">
    <text evidence="9">Belongs to the 'phage' integrase family. XerC subfamily.</text>
</comment>
<dbReference type="GO" id="GO:0007059">
    <property type="term" value="P:chromosome segregation"/>
    <property type="evidence" value="ECO:0007669"/>
    <property type="project" value="UniProtKB-UniRule"/>
</dbReference>
<protein>
    <recommendedName>
        <fullName evidence="9">Tyrosine recombinase XerC</fullName>
    </recommendedName>
</protein>
<feature type="active site" evidence="9">
    <location>
        <position position="271"/>
    </location>
</feature>
<reference evidence="12" key="2">
    <citation type="submission" date="2020-09" db="EMBL/GenBank/DDBJ databases">
        <authorList>
            <person name="Sun Q."/>
            <person name="Zhou Y."/>
        </authorList>
    </citation>
    <scope>NUCLEOTIDE SEQUENCE</scope>
    <source>
        <strain evidence="12">CGMCC 1.15254</strain>
    </source>
</reference>
<evidence type="ECO:0000256" key="9">
    <source>
        <dbReference type="HAMAP-Rule" id="MF_01808"/>
    </source>
</evidence>
<dbReference type="InterPro" id="IPR013762">
    <property type="entry name" value="Integrase-like_cat_sf"/>
</dbReference>
<dbReference type="PANTHER" id="PTHR30349:SF90">
    <property type="entry name" value="TYROSINE RECOMBINASE XERD"/>
    <property type="match status" value="1"/>
</dbReference>
<dbReference type="EMBL" id="BMHV01000025">
    <property type="protein sequence ID" value="GGF72657.1"/>
    <property type="molecule type" value="Genomic_DNA"/>
</dbReference>
<comment type="caution">
    <text evidence="12">The sequence shown here is derived from an EMBL/GenBank/DDBJ whole genome shotgun (WGS) entry which is preliminary data.</text>
</comment>
<dbReference type="GO" id="GO:0009037">
    <property type="term" value="F:tyrosine-based site-specific recombinase activity"/>
    <property type="evidence" value="ECO:0007669"/>
    <property type="project" value="UniProtKB-UniRule"/>
</dbReference>
<dbReference type="AlphaFoldDB" id="A0A917C6N2"/>
<dbReference type="InterPro" id="IPR002104">
    <property type="entry name" value="Integrase_catalytic"/>
</dbReference>
<feature type="active site" evidence="9">
    <location>
        <position position="297"/>
    </location>
</feature>
<evidence type="ECO:0000256" key="6">
    <source>
        <dbReference type="ARBA" id="ARBA00023125"/>
    </source>
</evidence>
<dbReference type="SUPFAM" id="SSF56349">
    <property type="entry name" value="DNA breaking-rejoining enzymes"/>
    <property type="match status" value="1"/>
</dbReference>
<evidence type="ECO:0000256" key="4">
    <source>
        <dbReference type="ARBA" id="ARBA00022829"/>
    </source>
</evidence>
<dbReference type="PANTHER" id="PTHR30349">
    <property type="entry name" value="PHAGE INTEGRASE-RELATED"/>
    <property type="match status" value="1"/>
</dbReference>
<accession>A0A917C6N2</accession>
<evidence type="ECO:0000256" key="3">
    <source>
        <dbReference type="ARBA" id="ARBA00022618"/>
    </source>
</evidence>
<dbReference type="PROSITE" id="PS51900">
    <property type="entry name" value="CB"/>
    <property type="match status" value="1"/>
</dbReference>
<comment type="subunit">
    <text evidence="9">Forms a cyclic heterotetrameric complex composed of two molecules of XerC and two molecules of XerD.</text>
</comment>
<dbReference type="PROSITE" id="PS51898">
    <property type="entry name" value="TYR_RECOMBINASE"/>
    <property type="match status" value="1"/>
</dbReference>
<evidence type="ECO:0000259" key="11">
    <source>
        <dbReference type="PROSITE" id="PS51900"/>
    </source>
</evidence>
<dbReference type="Pfam" id="PF00589">
    <property type="entry name" value="Phage_integrase"/>
    <property type="match status" value="1"/>
</dbReference>
<dbReference type="GO" id="GO:0006313">
    <property type="term" value="P:DNA transposition"/>
    <property type="evidence" value="ECO:0007669"/>
    <property type="project" value="UniProtKB-UniRule"/>
</dbReference>
<dbReference type="InterPro" id="IPR044068">
    <property type="entry name" value="CB"/>
</dbReference>
<keyword evidence="7 9" id="KW-0233">DNA recombination</keyword>
<proteinExistence type="inferred from homology"/>
<dbReference type="Pfam" id="PF02899">
    <property type="entry name" value="Phage_int_SAM_1"/>
    <property type="match status" value="1"/>
</dbReference>
<organism evidence="12 13">
    <name type="scientific">Terasakiella brassicae</name>
    <dbReference type="NCBI Taxonomy" id="1634917"/>
    <lineage>
        <taxon>Bacteria</taxon>
        <taxon>Pseudomonadati</taxon>
        <taxon>Pseudomonadota</taxon>
        <taxon>Alphaproteobacteria</taxon>
        <taxon>Rhodospirillales</taxon>
        <taxon>Terasakiellaceae</taxon>
        <taxon>Terasakiella</taxon>
    </lineage>
</organism>
<keyword evidence="8 9" id="KW-0131">Cell cycle</keyword>
<evidence type="ECO:0000256" key="1">
    <source>
        <dbReference type="ARBA" id="ARBA00004496"/>
    </source>
</evidence>
<dbReference type="GO" id="GO:0003677">
    <property type="term" value="F:DNA binding"/>
    <property type="evidence" value="ECO:0007669"/>
    <property type="project" value="UniProtKB-UniRule"/>
</dbReference>
<keyword evidence="4 9" id="KW-0159">Chromosome partition</keyword>
<feature type="active site" evidence="9">
    <location>
        <position position="274"/>
    </location>
</feature>
<keyword evidence="5 9" id="KW-0229">DNA integration</keyword>
<dbReference type="RefSeq" id="WP_229734377.1">
    <property type="nucleotide sequence ID" value="NZ_BMHV01000025.1"/>
</dbReference>
<evidence type="ECO:0000313" key="12">
    <source>
        <dbReference type="EMBL" id="GGF72657.1"/>
    </source>
</evidence>